<evidence type="ECO:0008006" key="4">
    <source>
        <dbReference type="Google" id="ProtNLM"/>
    </source>
</evidence>
<organism evidence="2 3">
    <name type="scientific">Claveliimonas bilis</name>
    <dbReference type="NCBI Taxonomy" id="3028070"/>
    <lineage>
        <taxon>Bacteria</taxon>
        <taxon>Bacillati</taxon>
        <taxon>Bacillota</taxon>
        <taxon>Clostridia</taxon>
        <taxon>Lachnospirales</taxon>
        <taxon>Lachnospiraceae</taxon>
        <taxon>Claveliimonas</taxon>
    </lineage>
</organism>
<accession>A0ABN6YT47</accession>
<keyword evidence="1" id="KW-0812">Transmembrane</keyword>
<feature type="transmembrane region" description="Helical" evidence="1">
    <location>
        <begin position="198"/>
        <end position="215"/>
    </location>
</feature>
<feature type="transmembrane region" description="Helical" evidence="1">
    <location>
        <begin position="6"/>
        <end position="23"/>
    </location>
</feature>
<sequence length="370" mass="43963">MIFYNIVFGILAFLSFVELFSYISGRSKKIIIKITVVILIIFSGFYSGPMGDYTTYKAYFENITNSHLTNFQDNRFEYLYELINVIIHWFTTKYYILRLVMALIVMGLWYKIYTYWQDENNKRYALTTLFILWSLNFGNIFIIRSTVAVSICVYSIRYIEGKNLKKFLLSVIIAMGFHTMSIIWAGAYFIFRKSAWKKFYYIILGLVVLFSNYMAKFVLEIASYLGERIYNSIYSYIMYGANQTFSVTYDNRFTTFKALLNIVFLLILFIYVVRRKEKMCTLQNEDRYLNLYLIGSIVYVIALNSSNALTRAALTYNSAQYFLLPRMFDLPEIRRNITIKFMTFMLFVTYLYMRMYMNINSNAYVPFTLI</sequence>
<reference evidence="3" key="1">
    <citation type="journal article" date="2023" name="Int. J. Syst. Evol. Microbiol.">
        <title>Claveliimonas bilis gen. nov., sp. nov., deoxycholic acid-producing bacteria isolated from human faeces, and reclassification of Sellimonas monacensis Zenner et al. 2021 as Claveliimonas monacensis comb. nov.</title>
        <authorList>
            <person name="Hisatomi A."/>
            <person name="Kastawa N.W.E.P.G."/>
            <person name="Song I."/>
            <person name="Ohkuma M."/>
            <person name="Fukiya S."/>
            <person name="Sakamoto M."/>
        </authorList>
    </citation>
    <scope>NUCLEOTIDE SEQUENCE [LARGE SCALE GENOMIC DNA]</scope>
    <source>
        <strain evidence="3">12BBH14</strain>
    </source>
</reference>
<evidence type="ECO:0000256" key="1">
    <source>
        <dbReference type="SAM" id="Phobius"/>
    </source>
</evidence>
<feature type="transmembrane region" description="Helical" evidence="1">
    <location>
        <begin position="289"/>
        <end position="313"/>
    </location>
</feature>
<protein>
    <recommendedName>
        <fullName evidence="4">EpsG family protein</fullName>
    </recommendedName>
</protein>
<feature type="transmembrane region" description="Helical" evidence="1">
    <location>
        <begin position="333"/>
        <end position="353"/>
    </location>
</feature>
<evidence type="ECO:0000313" key="2">
    <source>
        <dbReference type="EMBL" id="BDZ76288.1"/>
    </source>
</evidence>
<feature type="transmembrane region" description="Helical" evidence="1">
    <location>
        <begin position="124"/>
        <end position="156"/>
    </location>
</feature>
<dbReference type="InterPro" id="IPR049458">
    <property type="entry name" value="EpsG-like"/>
</dbReference>
<keyword evidence="1" id="KW-1133">Transmembrane helix</keyword>
<feature type="transmembrane region" description="Helical" evidence="1">
    <location>
        <begin position="30"/>
        <end position="48"/>
    </location>
</feature>
<gene>
    <name evidence="2" type="ORF">Lac1_04710</name>
</gene>
<dbReference type="Pfam" id="PF14897">
    <property type="entry name" value="EpsG"/>
    <property type="match status" value="1"/>
</dbReference>
<evidence type="ECO:0000313" key="3">
    <source>
        <dbReference type="Proteomes" id="UP001305815"/>
    </source>
</evidence>
<dbReference type="EMBL" id="AP027742">
    <property type="protein sequence ID" value="BDZ76288.1"/>
    <property type="molecule type" value="Genomic_DNA"/>
</dbReference>
<dbReference type="RefSeq" id="WP_316266133.1">
    <property type="nucleotide sequence ID" value="NZ_AP027742.1"/>
</dbReference>
<proteinExistence type="predicted"/>
<name>A0ABN6YT47_9FIRM</name>
<keyword evidence="1" id="KW-0472">Membrane</keyword>
<dbReference type="Proteomes" id="UP001305815">
    <property type="component" value="Chromosome"/>
</dbReference>
<keyword evidence="3" id="KW-1185">Reference proteome</keyword>
<feature type="transmembrane region" description="Helical" evidence="1">
    <location>
        <begin position="255"/>
        <end position="273"/>
    </location>
</feature>
<feature type="transmembrane region" description="Helical" evidence="1">
    <location>
        <begin position="168"/>
        <end position="191"/>
    </location>
</feature>
<feature type="transmembrane region" description="Helical" evidence="1">
    <location>
        <begin position="94"/>
        <end position="112"/>
    </location>
</feature>